<proteinExistence type="predicted"/>
<accession>A0A0L0SNG6</accession>
<keyword evidence="3" id="KW-1185">Reference proteome</keyword>
<feature type="compositionally biased region" description="Pro residues" evidence="1">
    <location>
        <begin position="72"/>
        <end position="87"/>
    </location>
</feature>
<reference evidence="3" key="2">
    <citation type="submission" date="2009-11" db="EMBL/GenBank/DDBJ databases">
        <title>The Genome Sequence of Allomyces macrogynus strain ATCC 38327.</title>
        <authorList>
            <consortium name="The Broad Institute Genome Sequencing Platform"/>
            <person name="Russ C."/>
            <person name="Cuomo C."/>
            <person name="Shea T."/>
            <person name="Young S.K."/>
            <person name="Zeng Q."/>
            <person name="Koehrsen M."/>
            <person name="Haas B."/>
            <person name="Borodovsky M."/>
            <person name="Guigo R."/>
            <person name="Alvarado L."/>
            <person name="Berlin A."/>
            <person name="Borenstein D."/>
            <person name="Chen Z."/>
            <person name="Engels R."/>
            <person name="Freedman E."/>
            <person name="Gellesch M."/>
            <person name="Goldberg J."/>
            <person name="Griggs A."/>
            <person name="Gujja S."/>
            <person name="Heiman D."/>
            <person name="Hepburn T."/>
            <person name="Howarth C."/>
            <person name="Jen D."/>
            <person name="Larson L."/>
            <person name="Lewis B."/>
            <person name="Mehta T."/>
            <person name="Park D."/>
            <person name="Pearson M."/>
            <person name="Roberts A."/>
            <person name="Saif S."/>
            <person name="Shenoy N."/>
            <person name="Sisk P."/>
            <person name="Stolte C."/>
            <person name="Sykes S."/>
            <person name="Walk T."/>
            <person name="White J."/>
            <person name="Yandava C."/>
            <person name="Burger G."/>
            <person name="Gray M.W."/>
            <person name="Holland P.W.H."/>
            <person name="King N."/>
            <person name="Lang F.B.F."/>
            <person name="Roger A.J."/>
            <person name="Ruiz-Trillo I."/>
            <person name="Lander E."/>
            <person name="Nusbaum C."/>
        </authorList>
    </citation>
    <scope>NUCLEOTIDE SEQUENCE [LARGE SCALE GENOMIC DNA]</scope>
    <source>
        <strain evidence="3">ATCC 38327</strain>
    </source>
</reference>
<feature type="region of interest" description="Disordered" evidence="1">
    <location>
        <begin position="72"/>
        <end position="142"/>
    </location>
</feature>
<evidence type="ECO:0000256" key="1">
    <source>
        <dbReference type="SAM" id="MobiDB-lite"/>
    </source>
</evidence>
<dbReference type="EMBL" id="GG745343">
    <property type="protein sequence ID" value="KNE64033.1"/>
    <property type="molecule type" value="Genomic_DNA"/>
</dbReference>
<gene>
    <name evidence="2" type="ORF">AMAG_09092</name>
</gene>
<sequence>MGAAAAVSARAARAQILRAMANYADKNASIPDARVHWAVRHAPVGSKVQVVITAPEVLVSVRDRVVPLPVVIPPPPTPPPTPSPARPAPAALQDFVPGISHVSRRPSPASPTPWHGPATPPPTPVHATPAALQVQATTEPEV</sequence>
<reference evidence="2 3" key="1">
    <citation type="submission" date="2009-11" db="EMBL/GenBank/DDBJ databases">
        <title>Annotation of Allomyces macrogynus ATCC 38327.</title>
        <authorList>
            <consortium name="The Broad Institute Genome Sequencing Platform"/>
            <person name="Russ C."/>
            <person name="Cuomo C."/>
            <person name="Burger G."/>
            <person name="Gray M.W."/>
            <person name="Holland P.W.H."/>
            <person name="King N."/>
            <person name="Lang F.B.F."/>
            <person name="Roger A.J."/>
            <person name="Ruiz-Trillo I."/>
            <person name="Young S.K."/>
            <person name="Zeng Q."/>
            <person name="Gargeya S."/>
            <person name="Fitzgerald M."/>
            <person name="Haas B."/>
            <person name="Abouelleil A."/>
            <person name="Alvarado L."/>
            <person name="Arachchi H.M."/>
            <person name="Berlin A."/>
            <person name="Chapman S.B."/>
            <person name="Gearin G."/>
            <person name="Goldberg J."/>
            <person name="Griggs A."/>
            <person name="Gujja S."/>
            <person name="Hansen M."/>
            <person name="Heiman D."/>
            <person name="Howarth C."/>
            <person name="Larimer J."/>
            <person name="Lui A."/>
            <person name="MacDonald P.J.P."/>
            <person name="McCowen C."/>
            <person name="Montmayeur A."/>
            <person name="Murphy C."/>
            <person name="Neiman D."/>
            <person name="Pearson M."/>
            <person name="Priest M."/>
            <person name="Roberts A."/>
            <person name="Saif S."/>
            <person name="Shea T."/>
            <person name="Sisk P."/>
            <person name="Stolte C."/>
            <person name="Sykes S."/>
            <person name="Wortman J."/>
            <person name="Nusbaum C."/>
            <person name="Birren B."/>
        </authorList>
    </citation>
    <scope>NUCLEOTIDE SEQUENCE [LARGE SCALE GENOMIC DNA]</scope>
    <source>
        <strain evidence="2 3">ATCC 38327</strain>
    </source>
</reference>
<evidence type="ECO:0000313" key="2">
    <source>
        <dbReference type="EMBL" id="KNE64033.1"/>
    </source>
</evidence>
<evidence type="ECO:0000313" key="3">
    <source>
        <dbReference type="Proteomes" id="UP000054350"/>
    </source>
</evidence>
<name>A0A0L0SNG6_ALLM3</name>
<protein>
    <submittedName>
        <fullName evidence="2">Uncharacterized protein</fullName>
    </submittedName>
</protein>
<dbReference type="AlphaFoldDB" id="A0A0L0SNG6"/>
<organism evidence="2 3">
    <name type="scientific">Allomyces macrogynus (strain ATCC 38327)</name>
    <name type="common">Allomyces javanicus var. macrogynus</name>
    <dbReference type="NCBI Taxonomy" id="578462"/>
    <lineage>
        <taxon>Eukaryota</taxon>
        <taxon>Fungi</taxon>
        <taxon>Fungi incertae sedis</taxon>
        <taxon>Blastocladiomycota</taxon>
        <taxon>Blastocladiomycetes</taxon>
        <taxon>Blastocladiales</taxon>
        <taxon>Blastocladiaceae</taxon>
        <taxon>Allomyces</taxon>
    </lineage>
</organism>
<dbReference type="VEuPathDB" id="FungiDB:AMAG_09092"/>
<dbReference type="Proteomes" id="UP000054350">
    <property type="component" value="Unassembled WGS sequence"/>
</dbReference>